<reference evidence="2" key="1">
    <citation type="submission" date="2016-10" db="EMBL/GenBank/DDBJ databases">
        <authorList>
            <person name="Varghese N."/>
            <person name="Submissions S."/>
        </authorList>
    </citation>
    <scope>NUCLEOTIDE SEQUENCE [LARGE SCALE GENOMIC DNA]</scope>
    <source>
        <strain evidence="2">DSM 24213</strain>
    </source>
</reference>
<sequence>MRYYSDYFKYVILKACEELGDDEVFDRVCHVQNILPMKRKSTISRWRSQVSKHSNDLREQFDKFVCGQLNSSSFFYHGHIIEYHLILKDFYRQQRDVNELSNLERSVFRKYLNKERLTKSDVRLLRCGALIDRDLKLTNIGRSFSLSTKSLKSQCDAIDIPIEQVHLPYSERPLESIFCDHMSSFQQWYYVENDIWRVFIRDLERMIFDVMRSFYSGVRVSSILGVKAFGFEEIFLDAFTEKVFSDYLYFIRNENRSLDFCFAKNNSYKIQSNITSDVVVQILEGIGFSRMKKILERYANEPLSCVRGWPDLISVSFGVVSLVEIKGKESLTVGQLENFSFIKNLFDGRLVVNKIILK</sequence>
<evidence type="ECO:0000313" key="1">
    <source>
        <dbReference type="EMBL" id="SFM69696.1"/>
    </source>
</evidence>
<dbReference type="EMBL" id="FOUI01000012">
    <property type="protein sequence ID" value="SFM69696.1"/>
    <property type="molecule type" value="Genomic_DNA"/>
</dbReference>
<organism evidence="1 2">
    <name type="scientific">Halopseudomonas yangmingensis</name>
    <dbReference type="NCBI Taxonomy" id="1720063"/>
    <lineage>
        <taxon>Bacteria</taxon>
        <taxon>Pseudomonadati</taxon>
        <taxon>Pseudomonadota</taxon>
        <taxon>Gammaproteobacteria</taxon>
        <taxon>Pseudomonadales</taxon>
        <taxon>Pseudomonadaceae</taxon>
        <taxon>Halopseudomonas</taxon>
    </lineage>
</organism>
<proteinExistence type="predicted"/>
<evidence type="ECO:0000313" key="2">
    <source>
        <dbReference type="Proteomes" id="UP000243629"/>
    </source>
</evidence>
<keyword evidence="2" id="KW-1185">Reference proteome</keyword>
<gene>
    <name evidence="1" type="ORF">SAMN05216217_11225</name>
</gene>
<accession>A0A1I4SYZ4</accession>
<name>A0A1I4SYZ4_9GAMM</name>
<dbReference type="RefSeq" id="WP_143069590.1">
    <property type="nucleotide sequence ID" value="NZ_FOUI01000012.1"/>
</dbReference>
<dbReference type="Proteomes" id="UP000243629">
    <property type="component" value="Unassembled WGS sequence"/>
</dbReference>
<protein>
    <submittedName>
        <fullName evidence="1">Uncharacterized protein</fullName>
    </submittedName>
</protein>
<dbReference type="AlphaFoldDB" id="A0A1I4SYZ4"/>